<accession>A0A9W5R5D7</accession>
<evidence type="ECO:0000313" key="2">
    <source>
        <dbReference type="Proteomes" id="UP000014028"/>
    </source>
</evidence>
<organism evidence="1 2">
    <name type="scientific">Bacillus cereus VD184</name>
    <dbReference type="NCBI Taxonomy" id="1053242"/>
    <lineage>
        <taxon>Bacteria</taxon>
        <taxon>Bacillati</taxon>
        <taxon>Bacillota</taxon>
        <taxon>Bacilli</taxon>
        <taxon>Bacillales</taxon>
        <taxon>Bacillaceae</taxon>
        <taxon>Bacillus</taxon>
        <taxon>Bacillus cereus group</taxon>
    </lineage>
</organism>
<reference evidence="1 2" key="1">
    <citation type="submission" date="2012-12" db="EMBL/GenBank/DDBJ databases">
        <title>The Genome Sequence of Bacillus cereus VD184.</title>
        <authorList>
            <consortium name="The Broad Institute Genome Sequencing Platform"/>
            <consortium name="The Broad Institute Genome Sequencing Center for Infectious Disease"/>
            <person name="Feldgarden M."/>
            <person name="Van der Auwera G.A."/>
            <person name="Mahillon J."/>
            <person name="Duprez V."/>
            <person name="Timmery S."/>
            <person name="Mattelet C."/>
            <person name="Dierick K."/>
            <person name="Sun M."/>
            <person name="Yu Z."/>
            <person name="Zhu L."/>
            <person name="Hu X."/>
            <person name="Shank E.B."/>
            <person name="Swiecicka I."/>
            <person name="Hansen B.M."/>
            <person name="Andrup L."/>
            <person name="Walker B."/>
            <person name="Young S.K."/>
            <person name="Zeng Q."/>
            <person name="Gargeya S."/>
            <person name="Fitzgerald M."/>
            <person name="Haas B."/>
            <person name="Abouelleil A."/>
            <person name="Alvarado L."/>
            <person name="Arachchi H.M."/>
            <person name="Berlin A.M."/>
            <person name="Chapman S.B."/>
            <person name="Dewar J."/>
            <person name="Goldberg J."/>
            <person name="Griggs A."/>
            <person name="Gujja S."/>
            <person name="Hansen M."/>
            <person name="Howarth C."/>
            <person name="Imamovic A."/>
            <person name="Larimer J."/>
            <person name="McCowan C."/>
            <person name="Murphy C."/>
            <person name="Neiman D."/>
            <person name="Pearson M."/>
            <person name="Priest M."/>
            <person name="Roberts A."/>
            <person name="Saif S."/>
            <person name="Shea T."/>
            <person name="Sisk P."/>
            <person name="Sykes S."/>
            <person name="Wortman J."/>
            <person name="Nusbaum C."/>
            <person name="Birren B."/>
        </authorList>
    </citation>
    <scope>NUCLEOTIDE SEQUENCE [LARGE SCALE GENOMIC DNA]</scope>
    <source>
        <strain evidence="1 2">VD184</strain>
    </source>
</reference>
<proteinExistence type="predicted"/>
<dbReference type="AlphaFoldDB" id="A0A9W5R5D7"/>
<dbReference type="Proteomes" id="UP000014028">
    <property type="component" value="Unassembled WGS sequence"/>
</dbReference>
<dbReference type="RefSeq" id="WP_016123013.1">
    <property type="nucleotide sequence ID" value="NZ_KB976832.1"/>
</dbReference>
<evidence type="ECO:0000313" key="1">
    <source>
        <dbReference type="EMBL" id="EOQ09085.1"/>
    </source>
</evidence>
<name>A0A9W5R5D7_BACCE</name>
<sequence length="254" mass="30592">MAFYSKCQETIRKNTTASVPSTIAWSTKFSIQPTEKMTKAEKEKEIRQNRKWELIQRIKQAHRAGKPMCTLAKEYNLSWKTIQKHIQMNGPPSSNRYPKNLVRGFENLIIQLEKKRHTLKEIDQLIRLEGYSGTFSAVRTVVETLRRNRKQGHRQNSIYHVSRQQLIRWFWIHPEQLTKKEKQDFVQCVSKYPEIRPLYQMVQDYRESVKQSNYKQFLHWLKQQLSHKQQPFYHYARRLRSDLQAIKHCIFTSI</sequence>
<protein>
    <submittedName>
        <fullName evidence="1">Uncharacterized protein</fullName>
    </submittedName>
</protein>
<comment type="caution">
    <text evidence="1">The sequence shown here is derived from an EMBL/GenBank/DDBJ whole genome shotgun (WGS) entry which is preliminary data.</text>
</comment>
<gene>
    <name evidence="1" type="ORF">IKC_06118</name>
</gene>
<dbReference type="EMBL" id="AHFK01000053">
    <property type="protein sequence ID" value="EOQ09085.1"/>
    <property type="molecule type" value="Genomic_DNA"/>
</dbReference>